<dbReference type="AlphaFoldDB" id="A0A143PB30"/>
<dbReference type="Proteomes" id="UP000595942">
    <property type="component" value="Chromosome"/>
</dbReference>
<feature type="transmembrane region" description="Helical" evidence="12">
    <location>
        <begin position="156"/>
        <end position="178"/>
    </location>
</feature>
<dbReference type="InterPro" id="IPR037294">
    <property type="entry name" value="ABC_BtuC-like"/>
</dbReference>
<evidence type="ECO:0000256" key="12">
    <source>
        <dbReference type="SAM" id="Phobius"/>
    </source>
</evidence>
<dbReference type="GO" id="GO:0033214">
    <property type="term" value="P:siderophore-iron import into cell"/>
    <property type="evidence" value="ECO:0007669"/>
    <property type="project" value="TreeGrafter"/>
</dbReference>
<proteinExistence type="inferred from homology"/>
<keyword evidence="5" id="KW-1003">Cell membrane</keyword>
<dbReference type="PANTHER" id="PTHR30472:SF58">
    <property type="entry name" value="IRON(3+)-HYDROXAMATE IMPORT SYSTEM PERMEASE PROTEIN FHUB"/>
    <property type="match status" value="1"/>
</dbReference>
<evidence type="ECO:0000256" key="4">
    <source>
        <dbReference type="ARBA" id="ARBA00022448"/>
    </source>
</evidence>
<keyword evidence="7 12" id="KW-1133">Transmembrane helix</keyword>
<dbReference type="OrthoDB" id="9811721at2"/>
<evidence type="ECO:0000313" key="15">
    <source>
        <dbReference type="Proteomes" id="UP000293854"/>
    </source>
</evidence>
<evidence type="ECO:0000256" key="8">
    <source>
        <dbReference type="ARBA" id="ARBA00023136"/>
    </source>
</evidence>
<dbReference type="InterPro" id="IPR000522">
    <property type="entry name" value="ABC_transptr_permease_BtuC"/>
</dbReference>
<evidence type="ECO:0000256" key="10">
    <source>
        <dbReference type="ARBA" id="ARBA00031149"/>
    </source>
</evidence>
<dbReference type="FunFam" id="1.10.3470.10:FF:000001">
    <property type="entry name" value="Vitamin B12 ABC transporter permease BtuC"/>
    <property type="match status" value="1"/>
</dbReference>
<keyword evidence="4" id="KW-0813">Transport</keyword>
<dbReference type="PROSITE" id="PS51257">
    <property type="entry name" value="PROKAR_LIPOPROTEIN"/>
    <property type="match status" value="1"/>
</dbReference>
<dbReference type="RefSeq" id="WP_047130887.1">
    <property type="nucleotide sequence ID" value="NZ_CP015114.1"/>
</dbReference>
<comment type="similarity">
    <text evidence="2">Belongs to the binding-protein-dependent transport system permease family. FecCD subfamily.</text>
</comment>
<dbReference type="Gene3D" id="1.10.3470.10">
    <property type="entry name" value="ABC transporter involved in vitamin B12 uptake, BtuC"/>
    <property type="match status" value="1"/>
</dbReference>
<feature type="transmembrane region" description="Helical" evidence="12">
    <location>
        <begin position="310"/>
        <end position="328"/>
    </location>
</feature>
<evidence type="ECO:0000256" key="11">
    <source>
        <dbReference type="ARBA" id="ARBA00031465"/>
    </source>
</evidence>
<dbReference type="SUPFAM" id="SSF81345">
    <property type="entry name" value="ABC transporter involved in vitamin B12 uptake, BtuC"/>
    <property type="match status" value="1"/>
</dbReference>
<evidence type="ECO:0000313" key="16">
    <source>
        <dbReference type="Proteomes" id="UP000595942"/>
    </source>
</evidence>
<dbReference type="GeneID" id="93727450"/>
<feature type="transmembrane region" description="Helical" evidence="12">
    <location>
        <begin position="123"/>
        <end position="144"/>
    </location>
</feature>
<keyword evidence="16" id="KW-1185">Reference proteome</keyword>
<evidence type="ECO:0000256" key="3">
    <source>
        <dbReference type="ARBA" id="ARBA00018524"/>
    </source>
</evidence>
<organism evidence="14 15">
    <name type="scientific">Staphylococcus condimenti</name>
    <dbReference type="NCBI Taxonomy" id="70255"/>
    <lineage>
        <taxon>Bacteria</taxon>
        <taxon>Bacillati</taxon>
        <taxon>Bacillota</taxon>
        <taxon>Bacilli</taxon>
        <taxon>Bacillales</taxon>
        <taxon>Staphylococcaceae</taxon>
        <taxon>Staphylococcus</taxon>
    </lineage>
</organism>
<name>A0A143PB30_9STAP</name>
<evidence type="ECO:0000256" key="1">
    <source>
        <dbReference type="ARBA" id="ARBA00004651"/>
    </source>
</evidence>
<feature type="transmembrane region" description="Helical" evidence="12">
    <location>
        <begin position="70"/>
        <end position="87"/>
    </location>
</feature>
<dbReference type="KEGG" id="scv:A4G25_06195"/>
<evidence type="ECO:0000256" key="5">
    <source>
        <dbReference type="ARBA" id="ARBA00022475"/>
    </source>
</evidence>
<dbReference type="CDD" id="cd06550">
    <property type="entry name" value="TM_ABC_iron-siderophores_like"/>
    <property type="match status" value="1"/>
</dbReference>
<accession>A0A143PB30</accession>
<reference evidence="13 16" key="2">
    <citation type="submission" date="2021-01" db="EMBL/GenBank/DDBJ databases">
        <title>FDA dAtabase for Regulatory Grade micrObial Sequences (FDA-ARGOS): Supporting development and validation of Infectious Disease Dx tests.</title>
        <authorList>
            <person name="Sproer C."/>
            <person name="Gronow S."/>
            <person name="Severitt S."/>
            <person name="Schroder I."/>
            <person name="Tallon L."/>
            <person name="Sadzewicz L."/>
            <person name="Zhao X."/>
            <person name="Boylan J."/>
            <person name="Ott S."/>
            <person name="Bowen H."/>
            <person name="Vavikolanu K."/>
            <person name="Mehta A."/>
            <person name="Aluvathingal J."/>
            <person name="Nadendla S."/>
            <person name="Lowell S."/>
            <person name="Myers T."/>
            <person name="Yan Y."/>
            <person name="Sichtig H."/>
        </authorList>
    </citation>
    <scope>NUCLEOTIDE SEQUENCE [LARGE SCALE GENOMIC DNA]</scope>
    <source>
        <strain evidence="13 16">FDAARGOS_1148</strain>
    </source>
</reference>
<protein>
    <recommendedName>
        <fullName evidence="3">Probable heme-iron transport system permease protein IsdF</fullName>
    </recommendedName>
    <alternativeName>
        <fullName evidence="11">Iron-regulated surface determinant protein F</fullName>
    </alternativeName>
    <alternativeName>
        <fullName evidence="10">Staphylococcal iron-regulated protein G</fullName>
    </alternativeName>
</protein>
<keyword evidence="6 12" id="KW-0812">Transmembrane</keyword>
<gene>
    <name evidence="14" type="ORF">EIG99_09685</name>
    <name evidence="13" type="ORF">I6J05_12335</name>
</gene>
<sequence>MTQKQKKQKQINFTSAFILSCLLLFVMLLISILYGDARIHLSTIYQAIFHYNPNIEQHNIISEIRIPRDLGAVLVGMALAVAGAVVQGVTKNGLADPSLIGLNAGASFMLAVTYAFYPSANFSILMLAGFIGAILGGTIVLLMGRTRQDGFNPIRIILAGAAVSAFLTALSQGIALFFKLNQDINFWSMGGVSGTTWIQLKWSAPIIIATVILIILLSKQLTILNLGESLATGLGQNVTMIRTISLVLTMLLAGIAVAMVGQIAFVGLIVPHIVRFLIGTDYAKVIPLTAVLGGFLVLLADTVARMLGDAPVGAIVSFIGVPYFIYLIRKGGRTI</sequence>
<dbReference type="EMBL" id="CP068073">
    <property type="protein sequence ID" value="QQS82647.1"/>
    <property type="molecule type" value="Genomic_DNA"/>
</dbReference>
<reference evidence="14 15" key="1">
    <citation type="submission" date="2018-11" db="EMBL/GenBank/DDBJ databases">
        <title>Genomic profiling of Staphylococcus species from a Poultry farm system in KwaZulu-Natal, South Africa.</title>
        <authorList>
            <person name="Amoako D.G."/>
            <person name="Somboro A.M."/>
            <person name="Abia A.L.K."/>
            <person name="Bester L.A."/>
            <person name="Essack S.Y."/>
        </authorList>
    </citation>
    <scope>NUCLEOTIDE SEQUENCE [LARGE SCALE GENOMIC DNA]</scope>
    <source>
        <strain evidence="14 15">SA11</strain>
    </source>
</reference>
<comment type="subcellular location">
    <subcellularLocation>
        <location evidence="1">Cell membrane</location>
        <topology evidence="1">Multi-pass membrane protein</topology>
    </subcellularLocation>
</comment>
<dbReference type="GO" id="GO:0005886">
    <property type="term" value="C:plasma membrane"/>
    <property type="evidence" value="ECO:0007669"/>
    <property type="project" value="UniProtKB-SubCell"/>
</dbReference>
<evidence type="ECO:0000256" key="2">
    <source>
        <dbReference type="ARBA" id="ARBA00007935"/>
    </source>
</evidence>
<comment type="function">
    <text evidence="9">Part of the binding-protein-dependent transport system for heme-iron. Responsible for the translocation of the substrate across the membrane.</text>
</comment>
<evidence type="ECO:0000256" key="7">
    <source>
        <dbReference type="ARBA" id="ARBA00022989"/>
    </source>
</evidence>
<evidence type="ECO:0000313" key="14">
    <source>
        <dbReference type="EMBL" id="RZI01079.1"/>
    </source>
</evidence>
<keyword evidence="8 12" id="KW-0472">Membrane</keyword>
<dbReference type="EMBL" id="RQTE01000196">
    <property type="protein sequence ID" value="RZI01079.1"/>
    <property type="molecule type" value="Genomic_DNA"/>
</dbReference>
<feature type="transmembrane region" description="Helical" evidence="12">
    <location>
        <begin position="12"/>
        <end position="34"/>
    </location>
</feature>
<evidence type="ECO:0000256" key="6">
    <source>
        <dbReference type="ARBA" id="ARBA00022692"/>
    </source>
</evidence>
<dbReference type="PANTHER" id="PTHR30472">
    <property type="entry name" value="FERRIC ENTEROBACTIN TRANSPORT SYSTEM PERMEASE PROTEIN"/>
    <property type="match status" value="1"/>
</dbReference>
<evidence type="ECO:0000256" key="9">
    <source>
        <dbReference type="ARBA" id="ARBA00025320"/>
    </source>
</evidence>
<dbReference type="GO" id="GO:0022857">
    <property type="term" value="F:transmembrane transporter activity"/>
    <property type="evidence" value="ECO:0007669"/>
    <property type="project" value="InterPro"/>
</dbReference>
<dbReference type="Pfam" id="PF01032">
    <property type="entry name" value="FecCD"/>
    <property type="match status" value="1"/>
</dbReference>
<feature type="transmembrane region" description="Helical" evidence="12">
    <location>
        <begin position="246"/>
        <end position="270"/>
    </location>
</feature>
<feature type="transmembrane region" description="Helical" evidence="12">
    <location>
        <begin position="99"/>
        <end position="117"/>
    </location>
</feature>
<evidence type="ECO:0000313" key="13">
    <source>
        <dbReference type="EMBL" id="QQS82647.1"/>
    </source>
</evidence>
<dbReference type="Proteomes" id="UP000293854">
    <property type="component" value="Unassembled WGS sequence"/>
</dbReference>